<name>A0A7W7Q1V5_9PSEU</name>
<dbReference type="AlphaFoldDB" id="A0A7W7Q1V5"/>
<reference evidence="1 2" key="1">
    <citation type="submission" date="2020-08" db="EMBL/GenBank/DDBJ databases">
        <title>Genomic Encyclopedia of Type Strains, Phase III (KMG-III): the genomes of soil and plant-associated and newly described type strains.</title>
        <authorList>
            <person name="Whitman W."/>
        </authorList>
    </citation>
    <scope>NUCLEOTIDE SEQUENCE [LARGE SCALE GENOMIC DNA]</scope>
    <source>
        <strain evidence="1 2">CECT 8960</strain>
    </source>
</reference>
<gene>
    <name evidence="1" type="ORF">FHR82_001550</name>
</gene>
<proteinExistence type="predicted"/>
<evidence type="ECO:0000313" key="1">
    <source>
        <dbReference type="EMBL" id="MBB4905333.1"/>
    </source>
</evidence>
<sequence length="116" mass="12800">MPGFKVITKAVRDEAPKWDGLALDMEAVVREIRDATLGMSAFFVGDPALLPIRTLDATAHAKAYEVYRSFMEGVLDSAATEFTQIADAVQKIAATYEEAENTGEYNMRAVYGEMEK</sequence>
<protein>
    <recommendedName>
        <fullName evidence="3">PE family protein</fullName>
    </recommendedName>
</protein>
<organism evidence="1 2">
    <name type="scientific">Actinophytocola algeriensis</name>
    <dbReference type="NCBI Taxonomy" id="1768010"/>
    <lineage>
        <taxon>Bacteria</taxon>
        <taxon>Bacillati</taxon>
        <taxon>Actinomycetota</taxon>
        <taxon>Actinomycetes</taxon>
        <taxon>Pseudonocardiales</taxon>
        <taxon>Pseudonocardiaceae</taxon>
    </lineage>
</organism>
<evidence type="ECO:0008006" key="3">
    <source>
        <dbReference type="Google" id="ProtNLM"/>
    </source>
</evidence>
<dbReference type="EMBL" id="JACHJQ010000002">
    <property type="protein sequence ID" value="MBB4905333.1"/>
    <property type="molecule type" value="Genomic_DNA"/>
</dbReference>
<evidence type="ECO:0000313" key="2">
    <source>
        <dbReference type="Proteomes" id="UP000520767"/>
    </source>
</evidence>
<dbReference type="RefSeq" id="WP_184809590.1">
    <property type="nucleotide sequence ID" value="NZ_JACHJQ010000002.1"/>
</dbReference>
<dbReference type="Proteomes" id="UP000520767">
    <property type="component" value="Unassembled WGS sequence"/>
</dbReference>
<keyword evidence="2" id="KW-1185">Reference proteome</keyword>
<accession>A0A7W7Q1V5</accession>
<comment type="caution">
    <text evidence="1">The sequence shown here is derived from an EMBL/GenBank/DDBJ whole genome shotgun (WGS) entry which is preliminary data.</text>
</comment>